<dbReference type="Pfam" id="PF13560">
    <property type="entry name" value="HTH_31"/>
    <property type="match status" value="1"/>
</dbReference>
<gene>
    <name evidence="2" type="ORF">AMM99_10745</name>
</gene>
<accession>A0A5U4CSF6</accession>
<dbReference type="Gene3D" id="1.10.260.40">
    <property type="entry name" value="lambda repressor-like DNA-binding domains"/>
    <property type="match status" value="1"/>
</dbReference>
<evidence type="ECO:0000313" key="2">
    <source>
        <dbReference type="EMBL" id="EBP8537053.1"/>
    </source>
</evidence>
<proteinExistence type="predicted"/>
<dbReference type="CDD" id="cd00093">
    <property type="entry name" value="HTH_XRE"/>
    <property type="match status" value="1"/>
</dbReference>
<dbReference type="AlphaFoldDB" id="A0A5U4CSF6"/>
<sequence>MRTKFLIVNGVYMNFDSQCAIRLKSERKRLGLNQASIAEVCGVSREIWGKYERGVAVPGGNVLRSFAVNGANVQYILTGDETGGVVLTLDEAEVLSHFRNASLAIKAAVLAALTAGNSSSASGAINVSGSGNRVAGRDYHEKKK</sequence>
<dbReference type="EMBL" id="AAGMUQ010000004">
    <property type="protein sequence ID" value="EBP8537053.1"/>
    <property type="molecule type" value="Genomic_DNA"/>
</dbReference>
<dbReference type="GO" id="GO:0003677">
    <property type="term" value="F:DNA binding"/>
    <property type="evidence" value="ECO:0007669"/>
    <property type="project" value="InterPro"/>
</dbReference>
<dbReference type="PROSITE" id="PS50943">
    <property type="entry name" value="HTH_CROC1"/>
    <property type="match status" value="1"/>
</dbReference>
<evidence type="ECO:0000259" key="1">
    <source>
        <dbReference type="PROSITE" id="PS50943"/>
    </source>
</evidence>
<dbReference type="InterPro" id="IPR001387">
    <property type="entry name" value="Cro/C1-type_HTH"/>
</dbReference>
<comment type="caution">
    <text evidence="2">The sequence shown here is derived from an EMBL/GenBank/DDBJ whole genome shotgun (WGS) entry which is preliminary data.</text>
</comment>
<name>A0A5U4CSF6_SALER</name>
<organism evidence="2">
    <name type="scientific">Salmonella enterica</name>
    <name type="common">Salmonella choleraesuis</name>
    <dbReference type="NCBI Taxonomy" id="28901"/>
    <lineage>
        <taxon>Bacteria</taxon>
        <taxon>Pseudomonadati</taxon>
        <taxon>Pseudomonadota</taxon>
        <taxon>Gammaproteobacteria</taxon>
        <taxon>Enterobacterales</taxon>
        <taxon>Enterobacteriaceae</taxon>
        <taxon>Salmonella</taxon>
    </lineage>
</organism>
<protein>
    <submittedName>
        <fullName evidence="2">Helix-turn-helix domain-containing protein</fullName>
    </submittedName>
</protein>
<dbReference type="SMART" id="SM00530">
    <property type="entry name" value="HTH_XRE"/>
    <property type="match status" value="1"/>
</dbReference>
<dbReference type="InterPro" id="IPR010982">
    <property type="entry name" value="Lambda_DNA-bd_dom_sf"/>
</dbReference>
<feature type="domain" description="HTH cro/C1-type" evidence="1">
    <location>
        <begin position="23"/>
        <end position="67"/>
    </location>
</feature>
<dbReference type="SUPFAM" id="SSF47413">
    <property type="entry name" value="lambda repressor-like DNA-binding domains"/>
    <property type="match status" value="1"/>
</dbReference>
<reference evidence="2" key="1">
    <citation type="submission" date="2018-07" db="EMBL/GenBank/DDBJ databases">
        <authorList>
            <consortium name="PulseNet: The National Subtyping Network for Foodborne Disease Surveillance"/>
            <person name="Tarr C.L."/>
            <person name="Trees E."/>
            <person name="Katz L.S."/>
            <person name="Carleton-Romer H.A."/>
            <person name="Stroika S."/>
            <person name="Kucerova Z."/>
            <person name="Roache K.F."/>
            <person name="Sabol A.L."/>
            <person name="Besser J."/>
            <person name="Gerner-Smidt P."/>
        </authorList>
    </citation>
    <scope>NUCLEOTIDE SEQUENCE</scope>
    <source>
        <strain evidence="2">2015K-0757</strain>
    </source>
</reference>